<evidence type="ECO:0000313" key="2">
    <source>
        <dbReference type="Proteomes" id="UP000193087"/>
    </source>
</evidence>
<organism evidence="1 2">
    <name type="scientific">Mycobacterium riyadhense</name>
    <dbReference type="NCBI Taxonomy" id="486698"/>
    <lineage>
        <taxon>Bacteria</taxon>
        <taxon>Bacillati</taxon>
        <taxon>Actinomycetota</taxon>
        <taxon>Actinomycetes</taxon>
        <taxon>Mycobacteriales</taxon>
        <taxon>Mycobacteriaceae</taxon>
        <taxon>Mycobacterium</taxon>
    </lineage>
</organism>
<evidence type="ECO:0000313" key="1">
    <source>
        <dbReference type="EMBL" id="ORW83029.1"/>
    </source>
</evidence>
<sequence length="65" mass="6675">MADAQRLLASGGGGLDRQVVSVAHGDDWTVMSVSVVTIANTLSSLESLTSTPCAVVAASPMSWIR</sequence>
<dbReference type="EMBL" id="LQPQ01000045">
    <property type="protein sequence ID" value="ORW83029.1"/>
    <property type="molecule type" value="Genomic_DNA"/>
</dbReference>
<reference evidence="1 2" key="1">
    <citation type="submission" date="2016-01" db="EMBL/GenBank/DDBJ databases">
        <title>The new phylogeny of the genus Mycobacterium.</title>
        <authorList>
            <person name="Tarcisio F."/>
            <person name="Conor M."/>
            <person name="Antonella G."/>
            <person name="Elisabetta G."/>
            <person name="Giulia F.S."/>
            <person name="Sara T."/>
            <person name="Anna F."/>
            <person name="Clotilde B."/>
            <person name="Roberto B."/>
            <person name="Veronica D.S."/>
            <person name="Fabio R."/>
            <person name="Monica P."/>
            <person name="Olivier J."/>
            <person name="Enrico T."/>
            <person name="Nicola S."/>
        </authorList>
    </citation>
    <scope>NUCLEOTIDE SEQUENCE [LARGE SCALE GENOMIC DNA]</scope>
    <source>
        <strain evidence="1 2">DSM 45176</strain>
    </source>
</reference>
<dbReference type="AlphaFoldDB" id="A0A1X2D5R5"/>
<protein>
    <submittedName>
        <fullName evidence="1">Uncharacterized protein</fullName>
    </submittedName>
</protein>
<comment type="caution">
    <text evidence="1">The sequence shown here is derived from an EMBL/GenBank/DDBJ whole genome shotgun (WGS) entry which is preliminary data.</text>
</comment>
<dbReference type="Proteomes" id="UP000193087">
    <property type="component" value="Unassembled WGS sequence"/>
</dbReference>
<dbReference type="RefSeq" id="WP_341343660.1">
    <property type="nucleotide sequence ID" value="NZ_OY970457.1"/>
</dbReference>
<dbReference type="GeneID" id="93497881"/>
<keyword evidence="2" id="KW-1185">Reference proteome</keyword>
<proteinExistence type="predicted"/>
<name>A0A1X2D5R5_9MYCO</name>
<accession>A0A1X2D5R5</accession>
<gene>
    <name evidence="1" type="ORF">AWC22_15535</name>
</gene>